<evidence type="ECO:0000313" key="1">
    <source>
        <dbReference type="EMBL" id="SNY94763.1"/>
    </source>
</evidence>
<accession>A0A285MDI9</accession>
<sequence>MENCINSNCIDEVSIPQKQYNLVIRRVTNFLNTFTIEGAEELSKTK</sequence>
<reference evidence="2" key="1">
    <citation type="submission" date="2017-09" db="EMBL/GenBank/DDBJ databases">
        <authorList>
            <person name="Varghese N."/>
            <person name="Submissions S."/>
        </authorList>
    </citation>
    <scope>NUCLEOTIDE SEQUENCE [LARGE SCALE GENOMIC DNA]</scope>
    <source>
        <strain evidence="2">DSM 25885</strain>
    </source>
</reference>
<gene>
    <name evidence="1" type="ORF">SAMN06265377_0423</name>
</gene>
<dbReference type="EMBL" id="OBEH01000001">
    <property type="protein sequence ID" value="SNY94763.1"/>
    <property type="molecule type" value="Genomic_DNA"/>
</dbReference>
<name>A0A285MDI9_9FLAO</name>
<dbReference type="Proteomes" id="UP000219048">
    <property type="component" value="Unassembled WGS sequence"/>
</dbReference>
<evidence type="ECO:0000313" key="2">
    <source>
        <dbReference type="Proteomes" id="UP000219048"/>
    </source>
</evidence>
<organism evidence="1 2">
    <name type="scientific">Flagellimonas pacifica</name>
    <dbReference type="NCBI Taxonomy" id="1247520"/>
    <lineage>
        <taxon>Bacteria</taxon>
        <taxon>Pseudomonadati</taxon>
        <taxon>Bacteroidota</taxon>
        <taxon>Flavobacteriia</taxon>
        <taxon>Flavobacteriales</taxon>
        <taxon>Flavobacteriaceae</taxon>
        <taxon>Flagellimonas</taxon>
    </lineage>
</organism>
<keyword evidence="2" id="KW-1185">Reference proteome</keyword>
<dbReference type="AlphaFoldDB" id="A0A285MDI9"/>
<protein>
    <submittedName>
        <fullName evidence="1">Uncharacterized protein</fullName>
    </submittedName>
</protein>
<proteinExistence type="predicted"/>